<dbReference type="PANTHER" id="PTHR16255">
    <property type="entry name" value="REQUIRED FOR MEIOTIC NUCLEAR DIVISION PROTEIN 1 HOMOLOG"/>
    <property type="match status" value="1"/>
</dbReference>
<protein>
    <recommendedName>
        <fullName evidence="2">DUF155 domain-containing protein</fullName>
    </recommendedName>
</protein>
<proteinExistence type="inferred from homology"/>
<evidence type="ECO:0000259" key="2">
    <source>
        <dbReference type="Pfam" id="PF02582"/>
    </source>
</evidence>
<evidence type="ECO:0000256" key="1">
    <source>
        <dbReference type="ARBA" id="ARBA00008306"/>
    </source>
</evidence>
<evidence type="ECO:0000313" key="4">
    <source>
        <dbReference type="Proteomes" id="UP001159428"/>
    </source>
</evidence>
<sequence>MFASRLPIVPVLSSAARIPLPGVTIASAIFFSSAFNSGRLIAKIKMANKLLRKCVILAGFCVKNPPQKSSNFFSNRNLKVFKTSLYHTSSIHCKGAEMQKEAPGTDKIRPRTKSPGTDKIRPIYLTKADQHGWMICQAYVTGERYNIHGINSYLGNMAKYQATFIPEDEPNVLRVCIKDKNGENSGEVFFFGWLGSLVLWNVCSAEEQFFKKIAQLFQDGGLDMALTDTEDEQLLFSYSKNSTALHSGRIILNENSMEDIMALEKYTFSNALALSVKLAIWESVLDQYVESIQWVPEDLRKGRKVRMSRKEVLEKTGELISLRYKINLSSDLLMTPDFYWDRENLENLYDKTCVYLDIHRRTRVMNEKLNHCSEMVELLRTHLSEKHSFRLEWGIIALIAVEVVFETLYLIERYFPFR</sequence>
<accession>A0AAU9WDL6</accession>
<dbReference type="PANTHER" id="PTHR16255:SF1">
    <property type="entry name" value="REQUIRED FOR MEIOTIC NUCLEAR DIVISION PROTEIN 1 HOMOLOG"/>
    <property type="match status" value="1"/>
</dbReference>
<dbReference type="AlphaFoldDB" id="A0AAU9WDL6"/>
<organism evidence="3 4">
    <name type="scientific">Pocillopora meandrina</name>
    <dbReference type="NCBI Taxonomy" id="46732"/>
    <lineage>
        <taxon>Eukaryota</taxon>
        <taxon>Metazoa</taxon>
        <taxon>Cnidaria</taxon>
        <taxon>Anthozoa</taxon>
        <taxon>Hexacorallia</taxon>
        <taxon>Scleractinia</taxon>
        <taxon>Astrocoeniina</taxon>
        <taxon>Pocilloporidae</taxon>
        <taxon>Pocillopora</taxon>
    </lineage>
</organism>
<gene>
    <name evidence="3" type="ORF">PMEA_00002476</name>
</gene>
<feature type="domain" description="DUF155" evidence="2">
    <location>
        <begin position="193"/>
        <end position="366"/>
    </location>
</feature>
<evidence type="ECO:0000313" key="3">
    <source>
        <dbReference type="EMBL" id="CAH3108292.1"/>
    </source>
</evidence>
<dbReference type="EMBL" id="CALNXJ010000011">
    <property type="protein sequence ID" value="CAH3108292.1"/>
    <property type="molecule type" value="Genomic_DNA"/>
</dbReference>
<comment type="caution">
    <text evidence="3">The sequence shown here is derived from an EMBL/GenBank/DDBJ whole genome shotgun (WGS) entry which is preliminary data.</text>
</comment>
<dbReference type="GO" id="GO:0070131">
    <property type="term" value="P:positive regulation of mitochondrial translation"/>
    <property type="evidence" value="ECO:0007669"/>
    <property type="project" value="TreeGrafter"/>
</dbReference>
<reference evidence="3 4" key="1">
    <citation type="submission" date="2022-05" db="EMBL/GenBank/DDBJ databases">
        <authorList>
            <consortium name="Genoscope - CEA"/>
            <person name="William W."/>
        </authorList>
    </citation>
    <scope>NUCLEOTIDE SEQUENCE [LARGE SCALE GENOMIC DNA]</scope>
</reference>
<dbReference type="InterPro" id="IPR051624">
    <property type="entry name" value="RMD1/Sad1-interacting"/>
</dbReference>
<dbReference type="Pfam" id="PF02582">
    <property type="entry name" value="DUF155"/>
    <property type="match status" value="1"/>
</dbReference>
<name>A0AAU9WDL6_9CNID</name>
<dbReference type="Proteomes" id="UP001159428">
    <property type="component" value="Unassembled WGS sequence"/>
</dbReference>
<keyword evidence="4" id="KW-1185">Reference proteome</keyword>
<dbReference type="GO" id="GO:0005739">
    <property type="term" value="C:mitochondrion"/>
    <property type="evidence" value="ECO:0007669"/>
    <property type="project" value="UniProtKB-ARBA"/>
</dbReference>
<comment type="similarity">
    <text evidence="1">Belongs to the RMD1/sif2 family.</text>
</comment>
<dbReference type="InterPro" id="IPR003734">
    <property type="entry name" value="DUF155"/>
</dbReference>